<keyword evidence="1" id="KW-1185">Reference proteome</keyword>
<evidence type="ECO:0000313" key="1">
    <source>
        <dbReference type="Proteomes" id="UP000887574"/>
    </source>
</evidence>
<accession>A0A915DLU6</accession>
<dbReference type="Proteomes" id="UP000887574">
    <property type="component" value="Unplaced"/>
</dbReference>
<dbReference type="AlphaFoldDB" id="A0A915DLU6"/>
<organism evidence="1 2">
    <name type="scientific">Ditylenchus dipsaci</name>
    <dbReference type="NCBI Taxonomy" id="166011"/>
    <lineage>
        <taxon>Eukaryota</taxon>
        <taxon>Metazoa</taxon>
        <taxon>Ecdysozoa</taxon>
        <taxon>Nematoda</taxon>
        <taxon>Chromadorea</taxon>
        <taxon>Rhabditida</taxon>
        <taxon>Tylenchina</taxon>
        <taxon>Tylenchomorpha</taxon>
        <taxon>Sphaerularioidea</taxon>
        <taxon>Anguinidae</taxon>
        <taxon>Anguininae</taxon>
        <taxon>Ditylenchus</taxon>
    </lineage>
</organism>
<proteinExistence type="predicted"/>
<evidence type="ECO:0000313" key="2">
    <source>
        <dbReference type="WBParaSite" id="jg20940"/>
    </source>
</evidence>
<name>A0A915DLU6_9BILA</name>
<protein>
    <submittedName>
        <fullName evidence="2">LAGLIDADG homing endonuclease</fullName>
    </submittedName>
</protein>
<sequence>MKLRKKLGQETFKRENPIAGDEISNDVRLLQYASCIKFSPTRMDKPLLDALTTKGWYEGLLNKVSQNNGLKSRKGLLKNMTFHKKLGLSDFISALEKFGEILIYPPDAISMNLQQKRKSGRPKLAGTALSMN</sequence>
<reference evidence="2" key="1">
    <citation type="submission" date="2022-11" db="UniProtKB">
        <authorList>
            <consortium name="WormBaseParasite"/>
        </authorList>
    </citation>
    <scope>IDENTIFICATION</scope>
</reference>
<dbReference type="WBParaSite" id="jg20940">
    <property type="protein sequence ID" value="jg20940"/>
    <property type="gene ID" value="jg20940"/>
</dbReference>